<proteinExistence type="predicted"/>
<keyword evidence="1" id="KW-0472">Membrane</keyword>
<dbReference type="Proteomes" id="UP001056937">
    <property type="component" value="Chromosome 1"/>
</dbReference>
<dbReference type="RefSeq" id="WP_252167675.1">
    <property type="nucleotide sequence ID" value="NZ_CP084930.1"/>
</dbReference>
<dbReference type="PANTHER" id="PTHR34980:SF2">
    <property type="entry name" value="INNER MEMBRANE PROTEIN YHAH-RELATED"/>
    <property type="match status" value="1"/>
</dbReference>
<keyword evidence="1" id="KW-1133">Transmembrane helix</keyword>
<organism evidence="2 3">
    <name type="scientific">Sphingomonas morindae</name>
    <dbReference type="NCBI Taxonomy" id="1541170"/>
    <lineage>
        <taxon>Bacteria</taxon>
        <taxon>Pseudomonadati</taxon>
        <taxon>Pseudomonadota</taxon>
        <taxon>Alphaproteobacteria</taxon>
        <taxon>Sphingomonadales</taxon>
        <taxon>Sphingomonadaceae</taxon>
        <taxon>Sphingomonas</taxon>
    </lineage>
</organism>
<dbReference type="InterPro" id="IPR008523">
    <property type="entry name" value="DUF805"/>
</dbReference>
<feature type="transmembrane region" description="Helical" evidence="1">
    <location>
        <begin position="66"/>
        <end position="85"/>
    </location>
</feature>
<accession>A0ABY4XAB1</accession>
<keyword evidence="3" id="KW-1185">Reference proteome</keyword>
<evidence type="ECO:0000313" key="3">
    <source>
        <dbReference type="Proteomes" id="UP001056937"/>
    </source>
</evidence>
<feature type="transmembrane region" description="Helical" evidence="1">
    <location>
        <begin position="97"/>
        <end position="117"/>
    </location>
</feature>
<feature type="transmembrane region" description="Helical" evidence="1">
    <location>
        <begin position="20"/>
        <end position="37"/>
    </location>
</feature>
<gene>
    <name evidence="2" type="ORF">LHA26_05210</name>
</gene>
<reference evidence="2" key="1">
    <citation type="journal article" date="2022" name="Toxins">
        <title>Genomic Analysis of Sphingopyxis sp. USTB-05 for Biodegrading Cyanobacterial Hepatotoxins.</title>
        <authorList>
            <person name="Liu C."/>
            <person name="Xu Q."/>
            <person name="Zhao Z."/>
            <person name="Zhang H."/>
            <person name="Liu X."/>
            <person name="Yin C."/>
            <person name="Liu Y."/>
            <person name="Yan H."/>
        </authorList>
    </citation>
    <scope>NUCLEOTIDE SEQUENCE</scope>
    <source>
        <strain evidence="2">NBD5</strain>
    </source>
</reference>
<sequence>MIRPLRHYADFRGRAPRIEYWLFVLFLFLLYAVAMALDELLPTGGTSATVLTTGTGLWSYETMRTAGWITKLAWLATLIPSLAVAVRRCHDIGRSGWWLLIGFIPFVGALVLLIFFLTDSQRGANRWGPDPKDAPHLYR</sequence>
<evidence type="ECO:0000256" key="1">
    <source>
        <dbReference type="SAM" id="Phobius"/>
    </source>
</evidence>
<dbReference type="EMBL" id="CP084930">
    <property type="protein sequence ID" value="USI73869.1"/>
    <property type="molecule type" value="Genomic_DNA"/>
</dbReference>
<dbReference type="Pfam" id="PF05656">
    <property type="entry name" value="DUF805"/>
    <property type="match status" value="1"/>
</dbReference>
<protein>
    <submittedName>
        <fullName evidence="2">DUF805 domain-containing protein</fullName>
    </submittedName>
</protein>
<evidence type="ECO:0000313" key="2">
    <source>
        <dbReference type="EMBL" id="USI73869.1"/>
    </source>
</evidence>
<name>A0ABY4XAB1_9SPHN</name>
<keyword evidence="1" id="KW-0812">Transmembrane</keyword>
<dbReference type="PANTHER" id="PTHR34980">
    <property type="entry name" value="INNER MEMBRANE PROTEIN-RELATED-RELATED"/>
    <property type="match status" value="1"/>
</dbReference>